<dbReference type="SUPFAM" id="SSF53335">
    <property type="entry name" value="S-adenosyl-L-methionine-dependent methyltransferases"/>
    <property type="match status" value="1"/>
</dbReference>
<keyword evidence="3 5" id="KW-0831">Ubiquinone biosynthesis</keyword>
<feature type="binding site" evidence="5">
    <location>
        <position position="66"/>
    </location>
    <ligand>
        <name>S-adenosyl-L-methionine</name>
        <dbReference type="ChEBI" id="CHEBI:59789"/>
    </ligand>
</feature>
<comment type="caution">
    <text evidence="6">The sequence shown here is derived from an EMBL/GenBank/DDBJ whole genome shotgun (WGS) entry which is preliminary data.</text>
</comment>
<dbReference type="InterPro" id="IPR029063">
    <property type="entry name" value="SAM-dependent_MTases_sf"/>
</dbReference>
<dbReference type="GO" id="GO:0102208">
    <property type="term" value="F:2-polyprenyl-6-hydroxyphenol methylase activity"/>
    <property type="evidence" value="ECO:0007669"/>
    <property type="project" value="UniProtKB-EC"/>
</dbReference>
<keyword evidence="7" id="KW-1185">Reference proteome</keyword>
<dbReference type="EC" id="2.1.1.222" evidence="5"/>
<name>A0AAV3U4H8_9ALTE</name>
<keyword evidence="4 5" id="KW-0949">S-adenosyl-L-methionine</keyword>
<comment type="similarity">
    <text evidence="5">Belongs to the methyltransferase superfamily. UbiG/COQ3 family.</text>
</comment>
<dbReference type="PANTHER" id="PTHR43464">
    <property type="entry name" value="METHYLTRANSFERASE"/>
    <property type="match status" value="1"/>
</dbReference>
<evidence type="ECO:0000256" key="5">
    <source>
        <dbReference type="HAMAP-Rule" id="MF_00472"/>
    </source>
</evidence>
<dbReference type="Pfam" id="PF13489">
    <property type="entry name" value="Methyltransf_23"/>
    <property type="match status" value="1"/>
</dbReference>
<sequence>MPINTASIDPKEVEQFSKIADLWWDDSGPFWPLHVLNNVRLKWIRSELSLPNTAKPLEGMSVLDVGCGGGILSESLAKLGASVTAIDVVERNINVAKLHAQQAHHTIDYQLTTAEDLAQTAAQFDVVFNMEVVEHVADLKQFMAAGCTLVKPQGHMFVATINRNWLAWLVAIFGAETVLRWLPKGTHRYSLLRTPEEINQQLLHNNLTVTSRTGVRVNPLTKSMALTRFTGINYMLHARKA</sequence>
<evidence type="ECO:0000256" key="3">
    <source>
        <dbReference type="ARBA" id="ARBA00022688"/>
    </source>
</evidence>
<comment type="function">
    <text evidence="5">O-methyltransferase that catalyzes the 2 O-methylation steps in the ubiquinone biosynthetic pathway.</text>
</comment>
<dbReference type="InterPro" id="IPR010233">
    <property type="entry name" value="UbiG_MeTrfase"/>
</dbReference>
<evidence type="ECO:0000313" key="6">
    <source>
        <dbReference type="EMBL" id="GAA4948241.1"/>
    </source>
</evidence>
<dbReference type="CDD" id="cd02440">
    <property type="entry name" value="AdoMet_MTases"/>
    <property type="match status" value="1"/>
</dbReference>
<dbReference type="EMBL" id="BAABLX010000027">
    <property type="protein sequence ID" value="GAA4948241.1"/>
    <property type="molecule type" value="Genomic_DNA"/>
</dbReference>
<comment type="catalytic activity">
    <reaction evidence="5">
        <text>a 3-demethylubiquinol + S-adenosyl-L-methionine = a ubiquinol + S-adenosyl-L-homocysteine + H(+)</text>
        <dbReference type="Rhea" id="RHEA:44380"/>
        <dbReference type="Rhea" id="RHEA-COMP:9566"/>
        <dbReference type="Rhea" id="RHEA-COMP:10914"/>
        <dbReference type="ChEBI" id="CHEBI:15378"/>
        <dbReference type="ChEBI" id="CHEBI:17976"/>
        <dbReference type="ChEBI" id="CHEBI:57856"/>
        <dbReference type="ChEBI" id="CHEBI:59789"/>
        <dbReference type="ChEBI" id="CHEBI:84422"/>
        <dbReference type="EC" id="2.1.1.64"/>
    </reaction>
</comment>
<evidence type="ECO:0000256" key="4">
    <source>
        <dbReference type="ARBA" id="ARBA00022691"/>
    </source>
</evidence>
<dbReference type="Proteomes" id="UP001409585">
    <property type="component" value="Unassembled WGS sequence"/>
</dbReference>
<feature type="binding site" evidence="5">
    <location>
        <position position="40"/>
    </location>
    <ligand>
        <name>S-adenosyl-L-methionine</name>
        <dbReference type="ChEBI" id="CHEBI:59789"/>
    </ligand>
</feature>
<proteinExistence type="inferred from homology"/>
<comment type="pathway">
    <text evidence="5">Cofactor biosynthesis; ubiquinone biosynthesis.</text>
</comment>
<protein>
    <recommendedName>
        <fullName evidence="5">Ubiquinone biosynthesis O-methyltransferase</fullName>
    </recommendedName>
    <alternativeName>
        <fullName evidence="5">2-polyprenyl-6-hydroxyphenol methylase</fullName>
        <ecNumber evidence="5">2.1.1.222</ecNumber>
    </alternativeName>
    <alternativeName>
        <fullName evidence="5">3-demethylubiquinone 3-O-methyltransferase</fullName>
        <ecNumber evidence="5">2.1.1.64</ecNumber>
    </alternativeName>
</protein>
<dbReference type="EC" id="2.1.1.64" evidence="5"/>
<reference evidence="7" key="1">
    <citation type="journal article" date="2019" name="Int. J. Syst. Evol. Microbiol.">
        <title>The Global Catalogue of Microorganisms (GCM) 10K type strain sequencing project: providing services to taxonomists for standard genome sequencing and annotation.</title>
        <authorList>
            <consortium name="The Broad Institute Genomics Platform"/>
            <consortium name="The Broad Institute Genome Sequencing Center for Infectious Disease"/>
            <person name="Wu L."/>
            <person name="Ma J."/>
        </authorList>
    </citation>
    <scope>NUCLEOTIDE SEQUENCE [LARGE SCALE GENOMIC DNA]</scope>
    <source>
        <strain evidence="7">JCM 19134</strain>
    </source>
</reference>
<organism evidence="6 7">
    <name type="scientific">Halioxenophilus aromaticivorans</name>
    <dbReference type="NCBI Taxonomy" id="1306992"/>
    <lineage>
        <taxon>Bacteria</taxon>
        <taxon>Pseudomonadati</taxon>
        <taxon>Pseudomonadota</taxon>
        <taxon>Gammaproteobacteria</taxon>
        <taxon>Alteromonadales</taxon>
        <taxon>Alteromonadaceae</taxon>
        <taxon>Halioxenophilus</taxon>
    </lineage>
</organism>
<evidence type="ECO:0000256" key="2">
    <source>
        <dbReference type="ARBA" id="ARBA00022679"/>
    </source>
</evidence>
<dbReference type="GO" id="GO:0010420">
    <property type="term" value="F:polyprenyldihydroxybenzoate methyltransferase activity"/>
    <property type="evidence" value="ECO:0007669"/>
    <property type="project" value="InterPro"/>
</dbReference>
<keyword evidence="1 5" id="KW-0489">Methyltransferase</keyword>
<dbReference type="RefSeq" id="WP_345424006.1">
    <property type="nucleotide sequence ID" value="NZ_AP031496.1"/>
</dbReference>
<comment type="catalytic activity">
    <reaction evidence="5">
        <text>a 3-(all-trans-polyprenyl)benzene-1,2-diol + S-adenosyl-L-methionine = a 2-methoxy-6-(all-trans-polyprenyl)phenol + S-adenosyl-L-homocysteine + H(+)</text>
        <dbReference type="Rhea" id="RHEA:31411"/>
        <dbReference type="Rhea" id="RHEA-COMP:9550"/>
        <dbReference type="Rhea" id="RHEA-COMP:9551"/>
        <dbReference type="ChEBI" id="CHEBI:15378"/>
        <dbReference type="ChEBI" id="CHEBI:57856"/>
        <dbReference type="ChEBI" id="CHEBI:59789"/>
        <dbReference type="ChEBI" id="CHEBI:62729"/>
        <dbReference type="ChEBI" id="CHEBI:62731"/>
        <dbReference type="EC" id="2.1.1.222"/>
    </reaction>
</comment>
<accession>A0AAV3U4H8</accession>
<dbReference type="PANTHER" id="PTHR43464:SF19">
    <property type="entry name" value="UBIQUINONE BIOSYNTHESIS O-METHYLTRANSFERASE, MITOCHONDRIAL"/>
    <property type="match status" value="1"/>
</dbReference>
<feature type="binding site" evidence="5">
    <location>
        <position position="130"/>
    </location>
    <ligand>
        <name>S-adenosyl-L-methionine</name>
        <dbReference type="ChEBI" id="CHEBI:59789"/>
    </ligand>
</feature>
<dbReference type="GO" id="GO:0032259">
    <property type="term" value="P:methylation"/>
    <property type="evidence" value="ECO:0007669"/>
    <property type="project" value="UniProtKB-KW"/>
</dbReference>
<evidence type="ECO:0000313" key="7">
    <source>
        <dbReference type="Proteomes" id="UP001409585"/>
    </source>
</evidence>
<gene>
    <name evidence="5 6" type="primary">ubiG</name>
    <name evidence="6" type="ORF">GCM10025791_30240</name>
</gene>
<dbReference type="GO" id="GO:0061542">
    <property type="term" value="F:3-demethylubiquinol 3-O-methyltransferase activity"/>
    <property type="evidence" value="ECO:0007669"/>
    <property type="project" value="UniProtKB-UniRule"/>
</dbReference>
<dbReference type="NCBIfam" id="TIGR01983">
    <property type="entry name" value="UbiG"/>
    <property type="match status" value="1"/>
</dbReference>
<dbReference type="HAMAP" id="MF_00472">
    <property type="entry name" value="UbiG"/>
    <property type="match status" value="1"/>
</dbReference>
<feature type="binding site" evidence="5">
    <location>
        <position position="87"/>
    </location>
    <ligand>
        <name>S-adenosyl-L-methionine</name>
        <dbReference type="ChEBI" id="CHEBI:59789"/>
    </ligand>
</feature>
<evidence type="ECO:0000256" key="1">
    <source>
        <dbReference type="ARBA" id="ARBA00022603"/>
    </source>
</evidence>
<keyword evidence="2 5" id="KW-0808">Transferase</keyword>
<dbReference type="AlphaFoldDB" id="A0AAV3U4H8"/>
<dbReference type="Gene3D" id="3.40.50.150">
    <property type="entry name" value="Vaccinia Virus protein VP39"/>
    <property type="match status" value="1"/>
</dbReference>